<feature type="region of interest" description="Disordered" evidence="1">
    <location>
        <begin position="61"/>
        <end position="228"/>
    </location>
</feature>
<sequence length="416" mass="44490">MAILAAFVLSTGVLPVIKHMRDVGLTSGSAIARGVSTLSFSVLLGTCSVYSTDLPVPPAAVTAETTGKPKTDDKSTHEVVTSETTGSPNPTTEEKTTHAAGTSETTANPTTEEKTTHAVGTSEKTENPNPTTEEKKTHAAGTSETTGNPSPTTEEKTTHAAGTSETTANPTTEEKTTHAAGTSEPTGNPTTEEKTTHAAGTSETTENPNPTTEEKTTHAAGTPEKPSTVTVNFGRVLLYHLSSLTLSWCEGIPKEADTNTATTISTTTDYQCIREPQQTQLRRVSTRPMVATFCYTQLPTLDEPFPPLNLCFLMTEQPLTATLLRLLLLAAGIETNPGPLCCPPGFTASITPFLPPGYILVLGDVKHQWCSNLAEKSRSRTAKHGFHQRYLQLASFFPRQFQPVTLHHVEHKNQPA</sequence>
<keyword evidence="3" id="KW-1185">Reference proteome</keyword>
<reference evidence="2 3" key="1">
    <citation type="submission" date="2018-11" db="EMBL/GenBank/DDBJ databases">
        <authorList>
            <consortium name="Pathogen Informatics"/>
        </authorList>
    </citation>
    <scope>NUCLEOTIDE SEQUENCE [LARGE SCALE GENOMIC DNA]</scope>
</reference>
<evidence type="ECO:0000313" key="2">
    <source>
        <dbReference type="EMBL" id="VDK77370.1"/>
    </source>
</evidence>
<proteinExistence type="predicted"/>
<feature type="compositionally biased region" description="Basic and acidic residues" evidence="1">
    <location>
        <begin position="67"/>
        <end position="77"/>
    </location>
</feature>
<dbReference type="EMBL" id="UYRU01042716">
    <property type="protein sequence ID" value="VDK77370.1"/>
    <property type="molecule type" value="Genomic_DNA"/>
</dbReference>
<gene>
    <name evidence="2" type="ORF">DILT_LOCUS2845</name>
</gene>
<feature type="compositionally biased region" description="Polar residues" evidence="1">
    <location>
        <begin position="140"/>
        <end position="152"/>
    </location>
</feature>
<protein>
    <submittedName>
        <fullName evidence="2">Uncharacterized protein</fullName>
    </submittedName>
</protein>
<evidence type="ECO:0000256" key="1">
    <source>
        <dbReference type="SAM" id="MobiDB-lite"/>
    </source>
</evidence>
<dbReference type="Proteomes" id="UP000281553">
    <property type="component" value="Unassembled WGS sequence"/>
</dbReference>
<organism evidence="2 3">
    <name type="scientific">Dibothriocephalus latus</name>
    <name type="common">Fish tapeworm</name>
    <name type="synonym">Diphyllobothrium latum</name>
    <dbReference type="NCBI Taxonomy" id="60516"/>
    <lineage>
        <taxon>Eukaryota</taxon>
        <taxon>Metazoa</taxon>
        <taxon>Spiralia</taxon>
        <taxon>Lophotrochozoa</taxon>
        <taxon>Platyhelminthes</taxon>
        <taxon>Cestoda</taxon>
        <taxon>Eucestoda</taxon>
        <taxon>Diphyllobothriidea</taxon>
        <taxon>Diphyllobothriidae</taxon>
        <taxon>Dibothriocephalus</taxon>
    </lineage>
</organism>
<evidence type="ECO:0000313" key="3">
    <source>
        <dbReference type="Proteomes" id="UP000281553"/>
    </source>
</evidence>
<feature type="compositionally biased region" description="Low complexity" evidence="1">
    <location>
        <begin position="201"/>
        <end position="211"/>
    </location>
</feature>
<feature type="compositionally biased region" description="Polar residues" evidence="1">
    <location>
        <begin position="179"/>
        <end position="190"/>
    </location>
</feature>
<dbReference type="AlphaFoldDB" id="A0A3P6TDR4"/>
<name>A0A3P6TDR4_DIBLA</name>
<feature type="compositionally biased region" description="Polar residues" evidence="1">
    <location>
        <begin position="78"/>
        <end position="91"/>
    </location>
</feature>
<accession>A0A3P6TDR4</accession>